<dbReference type="AlphaFoldDB" id="A0A023FZM0"/>
<dbReference type="EMBL" id="GBBM01008087">
    <property type="protein sequence ID" value="JAC27331.1"/>
    <property type="molecule type" value="mRNA"/>
</dbReference>
<protein>
    <submittedName>
        <fullName evidence="1">Putative secreted protein</fullName>
    </submittedName>
</protein>
<name>A0A023FZM0_AMBTT</name>
<proteinExistence type="evidence at transcript level"/>
<evidence type="ECO:0000313" key="1">
    <source>
        <dbReference type="EMBL" id="JAC27331.1"/>
    </source>
</evidence>
<reference evidence="1" key="1">
    <citation type="submission" date="2014-03" db="EMBL/GenBank/DDBJ databases">
        <title>The sialotranscriptome of Amblyomma triste, Amblyomma parvum and Amblyomma cajennense ticks, uncovered by 454-based RNA-seq.</title>
        <authorList>
            <person name="Garcia G.R."/>
            <person name="Gardinassi L.G."/>
            <person name="Ribeiro J.M."/>
            <person name="Anatriello E."/>
            <person name="Ferreira B.R."/>
            <person name="Moreira H.N."/>
            <person name="Mafra C."/>
            <person name="Olegario M.M."/>
            <person name="Szabo P.J."/>
            <person name="Miranda-Santos I.K."/>
            <person name="Maruyama S.R."/>
        </authorList>
    </citation>
    <scope>NUCLEOTIDE SEQUENCE</scope>
    <source>
        <strain evidence="1">Mato Grasso do Sul</strain>
        <tissue evidence="1">Salivary glands</tissue>
    </source>
</reference>
<sequence length="66" mass="7520">MWVSMRYILVPLPSNISRANASCYFTCEFEENSTARPLVTSSYAVIFSPPLEECIIDNNQILNMDI</sequence>
<accession>A0A023FZM0</accession>
<organism evidence="1">
    <name type="scientific">Amblyomma triste</name>
    <name type="common">Neotropical tick</name>
    <dbReference type="NCBI Taxonomy" id="251400"/>
    <lineage>
        <taxon>Eukaryota</taxon>
        <taxon>Metazoa</taxon>
        <taxon>Ecdysozoa</taxon>
        <taxon>Arthropoda</taxon>
        <taxon>Chelicerata</taxon>
        <taxon>Arachnida</taxon>
        <taxon>Acari</taxon>
        <taxon>Parasitiformes</taxon>
        <taxon>Ixodida</taxon>
        <taxon>Ixodoidea</taxon>
        <taxon>Ixodidae</taxon>
        <taxon>Amblyomminae</taxon>
        <taxon>Amblyomma</taxon>
    </lineage>
</organism>